<evidence type="ECO:0000313" key="1">
    <source>
        <dbReference type="EMBL" id="GAI60116.1"/>
    </source>
</evidence>
<dbReference type="EMBL" id="BARW01002782">
    <property type="protein sequence ID" value="GAI60116.1"/>
    <property type="molecule type" value="Genomic_DNA"/>
</dbReference>
<reference evidence="1" key="1">
    <citation type="journal article" date="2014" name="Front. Microbiol.">
        <title>High frequency of phylogenetically diverse reductive dehalogenase-homologous genes in deep subseafloor sedimentary metagenomes.</title>
        <authorList>
            <person name="Kawai M."/>
            <person name="Futagami T."/>
            <person name="Toyoda A."/>
            <person name="Takaki Y."/>
            <person name="Nishi S."/>
            <person name="Hori S."/>
            <person name="Arai W."/>
            <person name="Tsubouchi T."/>
            <person name="Morono Y."/>
            <person name="Uchiyama I."/>
            <person name="Ito T."/>
            <person name="Fujiyama A."/>
            <person name="Inagaki F."/>
            <person name="Takami H."/>
        </authorList>
    </citation>
    <scope>NUCLEOTIDE SEQUENCE</scope>
    <source>
        <strain evidence="1">Expedition CK06-06</strain>
    </source>
</reference>
<sequence length="43" mass="4712">MKYTASLTLTVEAEDEAGARQEFKNKIGASDFDSDSIDVEEEA</sequence>
<accession>X1QZ57</accession>
<dbReference type="AlphaFoldDB" id="X1QZ57"/>
<gene>
    <name evidence="1" type="ORF">S12H4_07513</name>
</gene>
<proteinExistence type="predicted"/>
<organism evidence="1">
    <name type="scientific">marine sediment metagenome</name>
    <dbReference type="NCBI Taxonomy" id="412755"/>
    <lineage>
        <taxon>unclassified sequences</taxon>
        <taxon>metagenomes</taxon>
        <taxon>ecological metagenomes</taxon>
    </lineage>
</organism>
<comment type="caution">
    <text evidence="1">The sequence shown here is derived from an EMBL/GenBank/DDBJ whole genome shotgun (WGS) entry which is preliminary data.</text>
</comment>
<protein>
    <submittedName>
        <fullName evidence="1">Uncharacterized protein</fullName>
    </submittedName>
</protein>
<name>X1QZ57_9ZZZZ</name>